<gene>
    <name evidence="1" type="ORF">J8C05_12080</name>
</gene>
<dbReference type="NCBIfam" id="TIGR04282">
    <property type="entry name" value="glyco_like_cofC"/>
    <property type="match status" value="1"/>
</dbReference>
<proteinExistence type="predicted"/>
<dbReference type="Pfam" id="PF09837">
    <property type="entry name" value="DUF2064"/>
    <property type="match status" value="1"/>
</dbReference>
<accession>A0ABX8B4M2</accession>
<protein>
    <submittedName>
        <fullName evidence="1">TIGR04282 family arsenosugar biosynthesis glycosyltransferase</fullName>
    </submittedName>
</protein>
<dbReference type="PANTHER" id="PTHR36529:SF1">
    <property type="entry name" value="GLYCOSYLTRANSFERASE"/>
    <property type="match status" value="1"/>
</dbReference>
<dbReference type="InterPro" id="IPR018641">
    <property type="entry name" value="Trfase_1_rSAM/seldom-assoc"/>
</dbReference>
<evidence type="ECO:0000313" key="1">
    <source>
        <dbReference type="EMBL" id="QUV95567.1"/>
    </source>
</evidence>
<dbReference type="EMBL" id="CP072643">
    <property type="protein sequence ID" value="QUV95567.1"/>
    <property type="molecule type" value="Genomic_DNA"/>
</dbReference>
<dbReference type="SUPFAM" id="SSF53448">
    <property type="entry name" value="Nucleotide-diphospho-sugar transferases"/>
    <property type="match status" value="1"/>
</dbReference>
<name>A0ABX8B4M2_9BACT</name>
<evidence type="ECO:0000313" key="2">
    <source>
        <dbReference type="Proteomes" id="UP000677668"/>
    </source>
</evidence>
<dbReference type="InterPro" id="IPR029044">
    <property type="entry name" value="Nucleotide-diphossugar_trans"/>
</dbReference>
<dbReference type="Gene3D" id="3.90.550.10">
    <property type="entry name" value="Spore Coat Polysaccharide Biosynthesis Protein SpsA, Chain A"/>
    <property type="match status" value="1"/>
</dbReference>
<organism evidence="1 2">
    <name type="scientific">Chloracidobacterium sp. N</name>
    <dbReference type="NCBI Taxonomy" id="2821540"/>
    <lineage>
        <taxon>Bacteria</taxon>
        <taxon>Pseudomonadati</taxon>
        <taxon>Acidobacteriota</taxon>
        <taxon>Terriglobia</taxon>
        <taxon>Terriglobales</taxon>
        <taxon>Acidobacteriaceae</taxon>
        <taxon>Chloracidobacterium</taxon>
        <taxon>Chloracidobacterium aggregatum</taxon>
    </lineage>
</organism>
<sequence length="254" mass="27326">MRLFVLFARSPYGEGIKTRLAPCCDGPARRRLHHAFVLDSLANLRGAARRHAGQVWFRVASPWPTRAPAGSDVFPLPPWLKERALAAQVGESFGERLGYVFQEAFAAGYTRVVVVGSDTPLLPGYLIEMAVAGLERVPVVLGPAEDGGYYLIGVSAAMGRPERLFEGIAWGTAQVLAPTQARCAEAGVAPAVLPVYFDIDRCADLARLERDLTGLANPRRYATGRLLQALGRLATTAVASTTGLVVRAAEQRAE</sequence>
<keyword evidence="2" id="KW-1185">Reference proteome</keyword>
<dbReference type="PANTHER" id="PTHR36529">
    <property type="entry name" value="SLL1095 PROTEIN"/>
    <property type="match status" value="1"/>
</dbReference>
<dbReference type="Proteomes" id="UP000677668">
    <property type="component" value="Chromosome 2"/>
</dbReference>
<dbReference type="RefSeq" id="WP_211423787.1">
    <property type="nucleotide sequence ID" value="NZ_CP072643.1"/>
</dbReference>
<reference evidence="1 2" key="1">
    <citation type="submission" date="2021-03" db="EMBL/GenBank/DDBJ databases">
        <title>Genomic and phenotypic characterization of Chloracidobacterium isolates provides evidence for multiple species.</title>
        <authorList>
            <person name="Saini M.K."/>
            <person name="Costas A.M.G."/>
            <person name="Tank M."/>
            <person name="Bryant D.A."/>
        </authorList>
    </citation>
    <scope>NUCLEOTIDE SEQUENCE [LARGE SCALE GENOMIC DNA]</scope>
    <source>
        <strain evidence="1 2">N</strain>
    </source>
</reference>